<evidence type="ECO:0000313" key="8">
    <source>
        <dbReference type="EMBL" id="MBB5139063.1"/>
    </source>
</evidence>
<dbReference type="InterPro" id="IPR008457">
    <property type="entry name" value="Cu-R_CopD_dom"/>
</dbReference>
<keyword evidence="5 6" id="KW-0472">Membrane</keyword>
<accession>A0A840PM38</accession>
<dbReference type="InterPro" id="IPR019108">
    <property type="entry name" value="Caa3_assmbl_CtaG-rel"/>
</dbReference>
<proteinExistence type="predicted"/>
<feature type="transmembrane region" description="Helical" evidence="6">
    <location>
        <begin position="481"/>
        <end position="501"/>
    </location>
</feature>
<comment type="subcellular location">
    <subcellularLocation>
        <location evidence="1">Cell membrane</location>
        <topology evidence="1">Multi-pass membrane protein</topology>
    </subcellularLocation>
</comment>
<evidence type="ECO:0000313" key="9">
    <source>
        <dbReference type="Proteomes" id="UP000578449"/>
    </source>
</evidence>
<feature type="transmembrane region" description="Helical" evidence="6">
    <location>
        <begin position="215"/>
        <end position="235"/>
    </location>
</feature>
<name>A0A840PM38_9ACTN</name>
<dbReference type="PANTHER" id="PTHR34820:SF4">
    <property type="entry name" value="INNER MEMBRANE PROTEIN YEBZ"/>
    <property type="match status" value="1"/>
</dbReference>
<keyword evidence="3 6" id="KW-0812">Transmembrane</keyword>
<feature type="transmembrane region" description="Helical" evidence="6">
    <location>
        <begin position="416"/>
        <end position="435"/>
    </location>
</feature>
<evidence type="ECO:0000256" key="5">
    <source>
        <dbReference type="ARBA" id="ARBA00023136"/>
    </source>
</evidence>
<sequence>MAVRPDMVANMPLAAFGPSPMPVRPESRGESAREGSGGRFRLVVMPGAAGGERPVWVVALMAAGYALFVMLIGLWLGGGQPLPAEAGGLPSPGAFVAWAIPVTQLARDACAILTVGMLLGAAVLVRSRGALAGPAARCVRAAGLWALGWAACAAFAVLLALADFVTVPLTGLGSVDGLAGLALSLAPTRAMLLTVAAALAVAVGGHLVRRREGAAALLGTAVLGLLPAAYAGHAATGDDHMVATSGMLVHTVAVALWIGGLAAIVFPLRGARAELPAAVTRFSAVALACFAATGVSGLAGAWVRTGGPAELFGSAYGVLVLGKIVLLGALGYIGWRHRSTTVAGLREGRTAWRPFLRLAAGEIMVMAAAAGLAVALSRTPPPVTAQDLSVARVLLGYDLPVLDPARLVTLWRPDPLILLSLAGAALAYAAGLRRLRGAGETWPRHRVLAWFCGVAVLAFALAGGVAAYAPALFSVHAVQHVMLGVVAPVLLVRGAPVTLATRVCGERAEACVRRLLPLTRPPVVLVAFAVPPVALYLGGLYEPAQSGHAVHLLAVLATLGSGLLFFGVVLGGAGGLDLGTRRLMARIAIPGVTLVALAVILGPPIAPEWFARLRLPWAPDPAVAQDAGGALWGLLTVTALLGLLALLAGRRRRGRRRARARFLP</sequence>
<feature type="transmembrane region" description="Helical" evidence="6">
    <location>
        <begin position="247"/>
        <end position="266"/>
    </location>
</feature>
<dbReference type="Proteomes" id="UP000578449">
    <property type="component" value="Unassembled WGS sequence"/>
</dbReference>
<gene>
    <name evidence="8" type="ORF">HNP84_008826</name>
</gene>
<dbReference type="Pfam" id="PF09678">
    <property type="entry name" value="Caa3_CtaG"/>
    <property type="match status" value="1"/>
</dbReference>
<dbReference type="PANTHER" id="PTHR34820">
    <property type="entry name" value="INNER MEMBRANE PROTEIN YEBZ"/>
    <property type="match status" value="1"/>
</dbReference>
<evidence type="ECO:0000256" key="3">
    <source>
        <dbReference type="ARBA" id="ARBA00022692"/>
    </source>
</evidence>
<evidence type="ECO:0000259" key="7">
    <source>
        <dbReference type="Pfam" id="PF05425"/>
    </source>
</evidence>
<feature type="transmembrane region" description="Helical" evidence="6">
    <location>
        <begin position="146"/>
        <end position="170"/>
    </location>
</feature>
<evidence type="ECO:0000256" key="2">
    <source>
        <dbReference type="ARBA" id="ARBA00022475"/>
    </source>
</evidence>
<keyword evidence="9" id="KW-1185">Reference proteome</keyword>
<keyword evidence="4 6" id="KW-1133">Transmembrane helix</keyword>
<feature type="transmembrane region" description="Helical" evidence="6">
    <location>
        <begin position="190"/>
        <end position="208"/>
    </location>
</feature>
<feature type="transmembrane region" description="Helical" evidence="6">
    <location>
        <begin position="278"/>
        <end position="303"/>
    </location>
</feature>
<feature type="transmembrane region" description="Helical" evidence="6">
    <location>
        <begin position="553"/>
        <end position="576"/>
    </location>
</feature>
<feature type="transmembrane region" description="Helical" evidence="6">
    <location>
        <begin position="315"/>
        <end position="335"/>
    </location>
</feature>
<keyword evidence="2" id="KW-1003">Cell membrane</keyword>
<reference evidence="8 9" key="1">
    <citation type="submission" date="2020-08" db="EMBL/GenBank/DDBJ databases">
        <title>Genomic Encyclopedia of Type Strains, Phase IV (KMG-IV): sequencing the most valuable type-strain genomes for metagenomic binning, comparative biology and taxonomic classification.</title>
        <authorList>
            <person name="Goeker M."/>
        </authorList>
    </citation>
    <scope>NUCLEOTIDE SEQUENCE [LARGE SCALE GENOMIC DNA]</scope>
    <source>
        <strain evidence="8 9">DSM 45615</strain>
    </source>
</reference>
<feature type="transmembrane region" description="Helical" evidence="6">
    <location>
        <begin position="630"/>
        <end position="649"/>
    </location>
</feature>
<evidence type="ECO:0000256" key="1">
    <source>
        <dbReference type="ARBA" id="ARBA00004651"/>
    </source>
</evidence>
<dbReference type="AlphaFoldDB" id="A0A840PM38"/>
<feature type="transmembrane region" description="Helical" evidence="6">
    <location>
        <begin position="447"/>
        <end position="469"/>
    </location>
</feature>
<feature type="transmembrane region" description="Helical" evidence="6">
    <location>
        <begin position="522"/>
        <end position="541"/>
    </location>
</feature>
<evidence type="ECO:0000256" key="4">
    <source>
        <dbReference type="ARBA" id="ARBA00022989"/>
    </source>
</evidence>
<feature type="transmembrane region" description="Helical" evidence="6">
    <location>
        <begin position="355"/>
        <end position="376"/>
    </location>
</feature>
<organism evidence="8 9">
    <name type="scientific">Thermocatellispora tengchongensis</name>
    <dbReference type="NCBI Taxonomy" id="1073253"/>
    <lineage>
        <taxon>Bacteria</taxon>
        <taxon>Bacillati</taxon>
        <taxon>Actinomycetota</taxon>
        <taxon>Actinomycetes</taxon>
        <taxon>Streptosporangiales</taxon>
        <taxon>Streptosporangiaceae</taxon>
        <taxon>Thermocatellispora</taxon>
    </lineage>
</organism>
<feature type="transmembrane region" description="Helical" evidence="6">
    <location>
        <begin position="96"/>
        <end position="125"/>
    </location>
</feature>
<evidence type="ECO:0000256" key="6">
    <source>
        <dbReference type="SAM" id="Phobius"/>
    </source>
</evidence>
<comment type="caution">
    <text evidence="8">The sequence shown here is derived from an EMBL/GenBank/DDBJ whole genome shotgun (WGS) entry which is preliminary data.</text>
</comment>
<dbReference type="EMBL" id="JACHGN010000027">
    <property type="protein sequence ID" value="MBB5139063.1"/>
    <property type="molecule type" value="Genomic_DNA"/>
</dbReference>
<dbReference type="RefSeq" id="WP_185055909.1">
    <property type="nucleotide sequence ID" value="NZ_BAABIX010000016.1"/>
</dbReference>
<dbReference type="GO" id="GO:0006825">
    <property type="term" value="P:copper ion transport"/>
    <property type="evidence" value="ECO:0007669"/>
    <property type="project" value="InterPro"/>
</dbReference>
<dbReference type="Pfam" id="PF05425">
    <property type="entry name" value="CopD"/>
    <property type="match status" value="1"/>
</dbReference>
<feature type="domain" description="Copper resistance protein D" evidence="7">
    <location>
        <begin position="277"/>
        <end position="376"/>
    </location>
</feature>
<protein>
    <submittedName>
        <fullName evidence="8">Putative copper resistance protein D</fullName>
    </submittedName>
</protein>
<feature type="transmembrane region" description="Helical" evidence="6">
    <location>
        <begin position="55"/>
        <end position="76"/>
    </location>
</feature>
<dbReference type="InterPro" id="IPR032694">
    <property type="entry name" value="CopC/D"/>
</dbReference>
<dbReference type="GO" id="GO:0005886">
    <property type="term" value="C:plasma membrane"/>
    <property type="evidence" value="ECO:0007669"/>
    <property type="project" value="UniProtKB-SubCell"/>
</dbReference>
<feature type="transmembrane region" description="Helical" evidence="6">
    <location>
        <begin position="588"/>
        <end position="610"/>
    </location>
</feature>